<evidence type="ECO:0000256" key="6">
    <source>
        <dbReference type="SAM" id="Phobius"/>
    </source>
</evidence>
<dbReference type="PANTHER" id="PTHR47718:SF13">
    <property type="entry name" value="OS09G0290500 PROTEIN"/>
    <property type="match status" value="1"/>
</dbReference>
<evidence type="ECO:0000256" key="3">
    <source>
        <dbReference type="ARBA" id="ARBA00022833"/>
    </source>
</evidence>
<evidence type="ECO:0000256" key="2">
    <source>
        <dbReference type="ARBA" id="ARBA00022771"/>
    </source>
</evidence>
<dbReference type="EMBL" id="PKMF04000123">
    <property type="protein sequence ID" value="KAK7848723.1"/>
    <property type="molecule type" value="Genomic_DNA"/>
</dbReference>
<evidence type="ECO:0000313" key="9">
    <source>
        <dbReference type="Proteomes" id="UP000237347"/>
    </source>
</evidence>
<evidence type="ECO:0000256" key="4">
    <source>
        <dbReference type="PROSITE-ProRule" id="PRU00325"/>
    </source>
</evidence>
<dbReference type="PANTHER" id="PTHR47718">
    <property type="entry name" value="OS01G0519700 PROTEIN"/>
    <property type="match status" value="1"/>
</dbReference>
<feature type="domain" description="SWIM-type" evidence="7">
    <location>
        <begin position="184"/>
        <end position="220"/>
    </location>
</feature>
<keyword evidence="5" id="KW-0175">Coiled coil</keyword>
<comment type="caution">
    <text evidence="8">The sequence shown here is derived from an EMBL/GenBank/DDBJ whole genome shotgun (WGS) entry which is preliminary data.</text>
</comment>
<feature type="coiled-coil region" evidence="5">
    <location>
        <begin position="33"/>
        <end position="60"/>
    </location>
</feature>
<keyword evidence="2 4" id="KW-0863">Zinc-finger</keyword>
<dbReference type="InterPro" id="IPR006564">
    <property type="entry name" value="Znf_PMZ"/>
</dbReference>
<keyword evidence="9" id="KW-1185">Reference proteome</keyword>
<accession>A0AAW0LCP2</accession>
<keyword evidence="1" id="KW-0479">Metal-binding</keyword>
<proteinExistence type="predicted"/>
<dbReference type="PROSITE" id="PS50966">
    <property type="entry name" value="ZF_SWIM"/>
    <property type="match status" value="1"/>
</dbReference>
<keyword evidence="3" id="KW-0862">Zinc</keyword>
<dbReference type="Pfam" id="PF04434">
    <property type="entry name" value="SWIM"/>
    <property type="match status" value="1"/>
</dbReference>
<sequence>MADEISNVFSHVKLNEDDIEDNIENDMVEGDSNEDIENDMVEVESNEGNIENEIVELNEMVETKGVENKVEDPKLGMMFDSIDDAVIYYRRYAKEKGFAVAKRTSKKGNDGAVRYVTIACSYAGKPRIRLNCPGIKRTRSTNPVQLKPQTKTDCKAQLREHDNFSEYEVREDVSRGEGQRSVIFHVYFNEDNSEVNCKCKLFEFKGIVCRHQILVFIHRKIYQIPDKYILNRWNKNVKRRHTKVRISYDNWSLKPEACRYEKMCNAFYEVANLAADSENACKNVMTQICEMKRELKEGGNACGSNKPISIDIQNDSTSCGNGFVISKEARKILDPMAICQKGRPSFKRKMSKVEQAVKKQKKKEKKMKTKINEGNDFEMQQSQSQHIGDKSCQFFPQSLIWPNISGIPNIPGIHPYFGQQNMLQGGTFPFQTSMISQKFGMHPFLYHDNVSQGHHYQKVGTDQMKKVDNESHCSPNWQQVTLLSDLAYLQQQGLCYKTLFVPRVILGSVCNTAKFAPKVPGPRSLLLGAPRCAHCTGGAYIAAGVCRVAMGFCFRQWFNVLQGWVFIFRFGMVFSGVGFPFTSHRDSTLAKQI</sequence>
<evidence type="ECO:0000259" key="7">
    <source>
        <dbReference type="PROSITE" id="PS50966"/>
    </source>
</evidence>
<organism evidence="8 9">
    <name type="scientific">Quercus suber</name>
    <name type="common">Cork oak</name>
    <dbReference type="NCBI Taxonomy" id="58331"/>
    <lineage>
        <taxon>Eukaryota</taxon>
        <taxon>Viridiplantae</taxon>
        <taxon>Streptophyta</taxon>
        <taxon>Embryophyta</taxon>
        <taxon>Tracheophyta</taxon>
        <taxon>Spermatophyta</taxon>
        <taxon>Magnoliopsida</taxon>
        <taxon>eudicotyledons</taxon>
        <taxon>Gunneridae</taxon>
        <taxon>Pentapetalae</taxon>
        <taxon>rosids</taxon>
        <taxon>fabids</taxon>
        <taxon>Fagales</taxon>
        <taxon>Fagaceae</taxon>
        <taxon>Quercus</taxon>
    </lineage>
</organism>
<dbReference type="Proteomes" id="UP000237347">
    <property type="component" value="Unassembled WGS sequence"/>
</dbReference>
<keyword evidence="6" id="KW-1133">Transmembrane helix</keyword>
<dbReference type="SMART" id="SM00575">
    <property type="entry name" value="ZnF_PMZ"/>
    <property type="match status" value="1"/>
</dbReference>
<evidence type="ECO:0000256" key="5">
    <source>
        <dbReference type="SAM" id="Coils"/>
    </source>
</evidence>
<dbReference type="AlphaFoldDB" id="A0AAW0LCP2"/>
<keyword evidence="6" id="KW-0472">Membrane</keyword>
<protein>
    <submittedName>
        <fullName evidence="8">Protein far-red elongated hypocotyl 3</fullName>
    </submittedName>
</protein>
<gene>
    <name evidence="8" type="primary">FHY3_4</name>
    <name evidence="8" type="ORF">CFP56_004455</name>
</gene>
<dbReference type="GO" id="GO:0008270">
    <property type="term" value="F:zinc ion binding"/>
    <property type="evidence" value="ECO:0007669"/>
    <property type="project" value="UniProtKB-KW"/>
</dbReference>
<keyword evidence="6" id="KW-0812">Transmembrane</keyword>
<evidence type="ECO:0000256" key="1">
    <source>
        <dbReference type="ARBA" id="ARBA00022723"/>
    </source>
</evidence>
<evidence type="ECO:0000313" key="8">
    <source>
        <dbReference type="EMBL" id="KAK7848723.1"/>
    </source>
</evidence>
<reference evidence="8 9" key="1">
    <citation type="journal article" date="2018" name="Sci. Data">
        <title>The draft genome sequence of cork oak.</title>
        <authorList>
            <person name="Ramos A.M."/>
            <person name="Usie A."/>
            <person name="Barbosa P."/>
            <person name="Barros P.M."/>
            <person name="Capote T."/>
            <person name="Chaves I."/>
            <person name="Simoes F."/>
            <person name="Abreu I."/>
            <person name="Carrasquinho I."/>
            <person name="Faro C."/>
            <person name="Guimaraes J.B."/>
            <person name="Mendonca D."/>
            <person name="Nobrega F."/>
            <person name="Rodrigues L."/>
            <person name="Saibo N.J.M."/>
            <person name="Varela M.C."/>
            <person name="Egas C."/>
            <person name="Matos J."/>
            <person name="Miguel C.M."/>
            <person name="Oliveira M.M."/>
            <person name="Ricardo C.P."/>
            <person name="Goncalves S."/>
        </authorList>
    </citation>
    <scope>NUCLEOTIDE SEQUENCE [LARGE SCALE GENOMIC DNA]</scope>
    <source>
        <strain evidence="9">cv. HL8</strain>
    </source>
</reference>
<dbReference type="InterPro" id="IPR007527">
    <property type="entry name" value="Znf_SWIM"/>
</dbReference>
<name>A0AAW0LCP2_QUESU</name>
<feature type="transmembrane region" description="Helical" evidence="6">
    <location>
        <begin position="563"/>
        <end position="582"/>
    </location>
</feature>